<protein>
    <submittedName>
        <fullName evidence="1">Uncharacterized protein</fullName>
    </submittedName>
</protein>
<dbReference type="EMBL" id="BKCJ011173894">
    <property type="protein sequence ID" value="GFC98740.1"/>
    <property type="molecule type" value="Genomic_DNA"/>
</dbReference>
<accession>A0A699SMB1</accession>
<sequence>MVEKSKLDEDKEGKAIDPSHYRVEGVPTARGMEIPLPRVCTAMIK</sequence>
<gene>
    <name evidence="1" type="ORF">Tci_870710</name>
</gene>
<comment type="caution">
    <text evidence="1">The sequence shown here is derived from an EMBL/GenBank/DDBJ whole genome shotgun (WGS) entry which is preliminary data.</text>
</comment>
<reference evidence="1" key="1">
    <citation type="journal article" date="2019" name="Sci. Rep.">
        <title>Draft genome of Tanacetum cinerariifolium, the natural source of mosquito coil.</title>
        <authorList>
            <person name="Yamashiro T."/>
            <person name="Shiraishi A."/>
            <person name="Satake H."/>
            <person name="Nakayama K."/>
        </authorList>
    </citation>
    <scope>NUCLEOTIDE SEQUENCE</scope>
</reference>
<dbReference type="AlphaFoldDB" id="A0A699SMB1"/>
<proteinExistence type="predicted"/>
<organism evidence="1">
    <name type="scientific">Tanacetum cinerariifolium</name>
    <name type="common">Dalmatian daisy</name>
    <name type="synonym">Chrysanthemum cinerariifolium</name>
    <dbReference type="NCBI Taxonomy" id="118510"/>
    <lineage>
        <taxon>Eukaryota</taxon>
        <taxon>Viridiplantae</taxon>
        <taxon>Streptophyta</taxon>
        <taxon>Embryophyta</taxon>
        <taxon>Tracheophyta</taxon>
        <taxon>Spermatophyta</taxon>
        <taxon>Magnoliopsida</taxon>
        <taxon>eudicotyledons</taxon>
        <taxon>Gunneridae</taxon>
        <taxon>Pentapetalae</taxon>
        <taxon>asterids</taxon>
        <taxon>campanulids</taxon>
        <taxon>Asterales</taxon>
        <taxon>Asteraceae</taxon>
        <taxon>Asteroideae</taxon>
        <taxon>Anthemideae</taxon>
        <taxon>Anthemidinae</taxon>
        <taxon>Tanacetum</taxon>
    </lineage>
</organism>
<name>A0A699SMB1_TANCI</name>
<evidence type="ECO:0000313" key="1">
    <source>
        <dbReference type="EMBL" id="GFC98740.1"/>
    </source>
</evidence>
<feature type="non-terminal residue" evidence="1">
    <location>
        <position position="45"/>
    </location>
</feature>